<keyword evidence="3 6" id="KW-0349">Heme</keyword>
<name>A0A9P4QX06_9PLEO</name>
<evidence type="ECO:0000256" key="4">
    <source>
        <dbReference type="ARBA" id="ARBA00022723"/>
    </source>
</evidence>
<comment type="caution">
    <text evidence="8">The sequence shown here is derived from an EMBL/GenBank/DDBJ whole genome shotgun (WGS) entry which is preliminary data.</text>
</comment>
<evidence type="ECO:0000256" key="1">
    <source>
        <dbReference type="ARBA" id="ARBA00001971"/>
    </source>
</evidence>
<dbReference type="GO" id="GO:0016705">
    <property type="term" value="F:oxidoreductase activity, acting on paired donors, with incorporation or reduction of molecular oxygen"/>
    <property type="evidence" value="ECO:0007669"/>
    <property type="project" value="InterPro"/>
</dbReference>
<accession>A0A9P4QX06</accession>
<gene>
    <name evidence="8" type="ORF">EJ04DRAFT_496699</name>
</gene>
<dbReference type="OrthoDB" id="1055148at2759"/>
<dbReference type="PANTHER" id="PTHR24304">
    <property type="entry name" value="CYTOCHROME P450 FAMILY 7"/>
    <property type="match status" value="1"/>
</dbReference>
<evidence type="ECO:0000256" key="5">
    <source>
        <dbReference type="ARBA" id="ARBA00023004"/>
    </source>
</evidence>
<evidence type="ECO:0000256" key="6">
    <source>
        <dbReference type="PIRSR" id="PIRSR602403-1"/>
    </source>
</evidence>
<dbReference type="InterPro" id="IPR036396">
    <property type="entry name" value="Cyt_P450_sf"/>
</dbReference>
<keyword evidence="4 6" id="KW-0479">Metal-binding</keyword>
<dbReference type="PANTHER" id="PTHR24304:SF2">
    <property type="entry name" value="24-HYDROXYCHOLESTEROL 7-ALPHA-HYDROXYLASE"/>
    <property type="match status" value="1"/>
</dbReference>
<dbReference type="GO" id="GO:0020037">
    <property type="term" value="F:heme binding"/>
    <property type="evidence" value="ECO:0007669"/>
    <property type="project" value="InterPro"/>
</dbReference>
<keyword evidence="7" id="KW-0812">Transmembrane</keyword>
<keyword evidence="7" id="KW-1133">Transmembrane helix</keyword>
<evidence type="ECO:0000256" key="7">
    <source>
        <dbReference type="SAM" id="Phobius"/>
    </source>
</evidence>
<feature type="transmembrane region" description="Helical" evidence="7">
    <location>
        <begin position="15"/>
        <end position="32"/>
    </location>
</feature>
<evidence type="ECO:0000256" key="3">
    <source>
        <dbReference type="ARBA" id="ARBA00022617"/>
    </source>
</evidence>
<dbReference type="Pfam" id="PF00067">
    <property type="entry name" value="p450"/>
    <property type="match status" value="1"/>
</dbReference>
<comment type="similarity">
    <text evidence="2">Belongs to the cytochrome P450 family.</text>
</comment>
<dbReference type="InterPro" id="IPR050529">
    <property type="entry name" value="CYP450_sterol_14alpha_dmase"/>
</dbReference>
<dbReference type="SUPFAM" id="SSF48264">
    <property type="entry name" value="Cytochrome P450"/>
    <property type="match status" value="1"/>
</dbReference>
<dbReference type="InterPro" id="IPR001128">
    <property type="entry name" value="Cyt_P450"/>
</dbReference>
<dbReference type="GO" id="GO:0004497">
    <property type="term" value="F:monooxygenase activity"/>
    <property type="evidence" value="ECO:0007669"/>
    <property type="project" value="InterPro"/>
</dbReference>
<dbReference type="InterPro" id="IPR002403">
    <property type="entry name" value="Cyt_P450_E_grp-IV"/>
</dbReference>
<keyword evidence="7" id="KW-0472">Membrane</keyword>
<evidence type="ECO:0000313" key="9">
    <source>
        <dbReference type="Proteomes" id="UP000799444"/>
    </source>
</evidence>
<dbReference type="AlphaFoldDB" id="A0A9P4QX06"/>
<sequence>MSVFDSLENVTRSPVLLLGVSSALLFAVYILYTTFSRRIPSNAPQTVRGNFPITGAFGFWANRWDFFRHARDHSPTGSFTWNAGPNTIIGLSGDHGRRLFFESKQLGFSEGYAVMFGSAPRVEAHDDGQGVEDELSNHFHRRITYLLKTEQFRKKLPTLISDVQEAIEAIKNDPSGMTNPFESIYRIVFRLTIRMVGAEEIAEDPKMLEQTLKYFEMIDKSATASAVMFPKLPSPALIKRYYAGAKLFMQIESIVKKRAATDEKHDDALQYMLDSGDRMFRIIEFILGALFAGLLNSGINAAWVLCYLATSPDWLGKCRDEIRTTAAKYATNPNAPLRHQLDDVPLEAWESEFPVVDMCLRDSIRLNLLGTAFRKNVSGRDIEIGDGKVIPPETFVTYALADVHHDPNVYPNPDRWDPSRYMAEKAEDKKKQYGFLGWGVARHPCLGMRFAKLEQNIITAYFLASFDFELVDKLGASIAKPPQVNINGHSAHKPTPAQFLKLRQREK</sequence>
<reference evidence="8" key="1">
    <citation type="journal article" date="2020" name="Stud. Mycol.">
        <title>101 Dothideomycetes genomes: a test case for predicting lifestyles and emergence of pathogens.</title>
        <authorList>
            <person name="Haridas S."/>
            <person name="Albert R."/>
            <person name="Binder M."/>
            <person name="Bloem J."/>
            <person name="Labutti K."/>
            <person name="Salamov A."/>
            <person name="Andreopoulos B."/>
            <person name="Baker S."/>
            <person name="Barry K."/>
            <person name="Bills G."/>
            <person name="Bluhm B."/>
            <person name="Cannon C."/>
            <person name="Castanera R."/>
            <person name="Culley D."/>
            <person name="Daum C."/>
            <person name="Ezra D."/>
            <person name="Gonzalez J."/>
            <person name="Henrissat B."/>
            <person name="Kuo A."/>
            <person name="Liang C."/>
            <person name="Lipzen A."/>
            <person name="Lutzoni F."/>
            <person name="Magnuson J."/>
            <person name="Mondo S."/>
            <person name="Nolan M."/>
            <person name="Ohm R."/>
            <person name="Pangilinan J."/>
            <person name="Park H.-J."/>
            <person name="Ramirez L."/>
            <person name="Alfaro M."/>
            <person name="Sun H."/>
            <person name="Tritt A."/>
            <person name="Yoshinaga Y."/>
            <person name="Zwiers L.-H."/>
            <person name="Turgeon B."/>
            <person name="Goodwin S."/>
            <person name="Spatafora J."/>
            <person name="Crous P."/>
            <person name="Grigoriev I."/>
        </authorList>
    </citation>
    <scope>NUCLEOTIDE SEQUENCE</scope>
    <source>
        <strain evidence="8">CBS 125425</strain>
    </source>
</reference>
<dbReference type="Proteomes" id="UP000799444">
    <property type="component" value="Unassembled WGS sequence"/>
</dbReference>
<feature type="transmembrane region" description="Helical" evidence="7">
    <location>
        <begin position="282"/>
        <end position="305"/>
    </location>
</feature>
<feature type="binding site" description="axial binding residue" evidence="6">
    <location>
        <position position="445"/>
    </location>
    <ligand>
        <name>heme</name>
        <dbReference type="ChEBI" id="CHEBI:30413"/>
    </ligand>
    <ligandPart>
        <name>Fe</name>
        <dbReference type="ChEBI" id="CHEBI:18248"/>
    </ligandPart>
</feature>
<dbReference type="Gene3D" id="1.10.630.10">
    <property type="entry name" value="Cytochrome P450"/>
    <property type="match status" value="1"/>
</dbReference>
<dbReference type="PRINTS" id="PR00465">
    <property type="entry name" value="EP450IV"/>
</dbReference>
<proteinExistence type="inferred from homology"/>
<dbReference type="EMBL" id="ML996174">
    <property type="protein sequence ID" value="KAF2732634.1"/>
    <property type="molecule type" value="Genomic_DNA"/>
</dbReference>
<evidence type="ECO:0000313" key="8">
    <source>
        <dbReference type="EMBL" id="KAF2732634.1"/>
    </source>
</evidence>
<organism evidence="8 9">
    <name type="scientific">Polyplosphaeria fusca</name>
    <dbReference type="NCBI Taxonomy" id="682080"/>
    <lineage>
        <taxon>Eukaryota</taxon>
        <taxon>Fungi</taxon>
        <taxon>Dikarya</taxon>
        <taxon>Ascomycota</taxon>
        <taxon>Pezizomycotina</taxon>
        <taxon>Dothideomycetes</taxon>
        <taxon>Pleosporomycetidae</taxon>
        <taxon>Pleosporales</taxon>
        <taxon>Tetraplosphaeriaceae</taxon>
        <taxon>Polyplosphaeria</taxon>
    </lineage>
</organism>
<evidence type="ECO:0000256" key="2">
    <source>
        <dbReference type="ARBA" id="ARBA00010617"/>
    </source>
</evidence>
<keyword evidence="5 6" id="KW-0408">Iron</keyword>
<dbReference type="GO" id="GO:0005506">
    <property type="term" value="F:iron ion binding"/>
    <property type="evidence" value="ECO:0007669"/>
    <property type="project" value="InterPro"/>
</dbReference>
<keyword evidence="9" id="KW-1185">Reference proteome</keyword>
<comment type="cofactor">
    <cofactor evidence="1 6">
        <name>heme</name>
        <dbReference type="ChEBI" id="CHEBI:30413"/>
    </cofactor>
</comment>
<protein>
    <submittedName>
        <fullName evidence="8">Cytochrome P450 6A1</fullName>
    </submittedName>
</protein>